<dbReference type="InterPro" id="IPR029149">
    <property type="entry name" value="Creatin/AminoP/Spt16_N"/>
</dbReference>
<dbReference type="GO" id="GO:0004177">
    <property type="term" value="F:aminopeptidase activity"/>
    <property type="evidence" value="ECO:0007669"/>
    <property type="project" value="UniProtKB-KW"/>
</dbReference>
<dbReference type="PANTHER" id="PTHR46112:SF2">
    <property type="entry name" value="XAA-PRO AMINOPEPTIDASE P-RELATED"/>
    <property type="match status" value="1"/>
</dbReference>
<dbReference type="SUPFAM" id="SSF53092">
    <property type="entry name" value="Creatinase/prolidase N-terminal domain"/>
    <property type="match status" value="1"/>
</dbReference>
<dbReference type="InterPro" id="IPR000587">
    <property type="entry name" value="Creatinase_N"/>
</dbReference>
<name>A0A0W8F7B6_9ZZZZ</name>
<dbReference type="PROSITE" id="PS00491">
    <property type="entry name" value="PROLINE_PEPTIDASE"/>
    <property type="match status" value="1"/>
</dbReference>
<evidence type="ECO:0000313" key="5">
    <source>
        <dbReference type="EMBL" id="KUG16291.1"/>
    </source>
</evidence>
<accession>A0A0W8F7B6</accession>
<protein>
    <submittedName>
        <fullName evidence="5">Xaa-pro aminopeptidase</fullName>
        <ecNumber evidence="5">3.4.11.9</ecNumber>
    </submittedName>
</protein>
<dbReference type="InterPro" id="IPR036005">
    <property type="entry name" value="Creatinase/aminopeptidase-like"/>
</dbReference>
<dbReference type="AlphaFoldDB" id="A0A0W8F7B6"/>
<dbReference type="InterPro" id="IPR050659">
    <property type="entry name" value="Peptidase_M24B"/>
</dbReference>
<dbReference type="InterPro" id="IPR000994">
    <property type="entry name" value="Pept_M24"/>
</dbReference>
<dbReference type="SUPFAM" id="SSF55920">
    <property type="entry name" value="Creatinase/aminopeptidase"/>
    <property type="match status" value="1"/>
</dbReference>
<comment type="caution">
    <text evidence="5">The sequence shown here is derived from an EMBL/GenBank/DDBJ whole genome shotgun (WGS) entry which is preliminary data.</text>
</comment>
<evidence type="ECO:0000259" key="3">
    <source>
        <dbReference type="Pfam" id="PF00557"/>
    </source>
</evidence>
<dbReference type="EC" id="3.4.11.9" evidence="5"/>
<keyword evidence="1" id="KW-0479">Metal-binding</keyword>
<gene>
    <name evidence="5" type="ORF">ASZ90_013963</name>
</gene>
<keyword evidence="2 5" id="KW-0378">Hydrolase</keyword>
<keyword evidence="5" id="KW-0031">Aminopeptidase</keyword>
<evidence type="ECO:0000256" key="2">
    <source>
        <dbReference type="ARBA" id="ARBA00022801"/>
    </source>
</evidence>
<proteinExistence type="predicted"/>
<dbReference type="GO" id="GO:0046872">
    <property type="term" value="F:metal ion binding"/>
    <property type="evidence" value="ECO:0007669"/>
    <property type="project" value="UniProtKB-KW"/>
</dbReference>
<keyword evidence="5" id="KW-0645">Protease</keyword>
<evidence type="ECO:0000259" key="4">
    <source>
        <dbReference type="Pfam" id="PF01321"/>
    </source>
</evidence>
<dbReference type="Pfam" id="PF01321">
    <property type="entry name" value="Creatinase_N"/>
    <property type="match status" value="1"/>
</dbReference>
<dbReference type="PANTHER" id="PTHR46112">
    <property type="entry name" value="AMINOPEPTIDASE"/>
    <property type="match status" value="1"/>
</dbReference>
<feature type="domain" description="Peptidase M24" evidence="3">
    <location>
        <begin position="149"/>
        <end position="365"/>
    </location>
</feature>
<evidence type="ECO:0000256" key="1">
    <source>
        <dbReference type="ARBA" id="ARBA00022723"/>
    </source>
</evidence>
<reference evidence="5" key="1">
    <citation type="journal article" date="2015" name="Proc. Natl. Acad. Sci. U.S.A.">
        <title>Networks of energetic and metabolic interactions define dynamics in microbial communities.</title>
        <authorList>
            <person name="Embree M."/>
            <person name="Liu J.K."/>
            <person name="Al-Bassam M.M."/>
            <person name="Zengler K."/>
        </authorList>
    </citation>
    <scope>NUCLEOTIDE SEQUENCE</scope>
</reference>
<dbReference type="Gene3D" id="3.90.230.10">
    <property type="entry name" value="Creatinase/methionine aminopeptidase superfamily"/>
    <property type="match status" value="1"/>
</dbReference>
<organism evidence="5">
    <name type="scientific">hydrocarbon metagenome</name>
    <dbReference type="NCBI Taxonomy" id="938273"/>
    <lineage>
        <taxon>unclassified sequences</taxon>
        <taxon>metagenomes</taxon>
        <taxon>ecological metagenomes</taxon>
    </lineage>
</organism>
<dbReference type="Gene3D" id="3.40.350.10">
    <property type="entry name" value="Creatinase/prolidase N-terminal domain"/>
    <property type="match status" value="1"/>
</dbReference>
<dbReference type="Pfam" id="PF00557">
    <property type="entry name" value="Peptidase_M24"/>
    <property type="match status" value="1"/>
</dbReference>
<dbReference type="EMBL" id="LNQE01001503">
    <property type="protein sequence ID" value="KUG16291.1"/>
    <property type="molecule type" value="Genomic_DNA"/>
</dbReference>
<dbReference type="InterPro" id="IPR001131">
    <property type="entry name" value="Peptidase_M24B_aminopep-P_CS"/>
</dbReference>
<sequence length="381" mass="41690">MSSDILRFLDSSNIDGFLFVGDSISNSDMYYLSHFLAGDRFAILFQEKTSILVSSMEKSRAKKESCADEVLSTRDYHIMEKLKSCGKPELAYIEALKDFLRDHGVLRLGVAYSFPIGIFQPLSRHFDIQILESPARRARSKKSPQEIDCITTAQRACERAMQRAVELIACSEPRGDTLYLQGQPLTAEQIRSAIDISLLQDGCEAADTIVAGGTQAAEPHARGTGPLPANSPIVIDIYPRSKTNRYYADMTRTVLRGEAPGEVKELYHAVLAAQEAGIGAIRSGISGEEVHAAVSAVFQEMGYSERDGCGFTHSTGHGVGLDVHELPSLSEGGEILKSSQVVTVEPGLYYPDIGGVRLEDLLVVRDKGCENLTRCRKDLVL</sequence>
<feature type="domain" description="Creatinase N-terminal" evidence="4">
    <location>
        <begin position="7"/>
        <end position="126"/>
    </location>
</feature>